<organism evidence="1">
    <name type="scientific">Planktothricoides sp. SpSt-374</name>
    <dbReference type="NCBI Taxonomy" id="2282167"/>
    <lineage>
        <taxon>Bacteria</taxon>
        <taxon>Bacillati</taxon>
        <taxon>Cyanobacteriota</taxon>
        <taxon>Cyanophyceae</taxon>
        <taxon>Oscillatoriophycideae</taxon>
        <taxon>Oscillatoriales</taxon>
        <taxon>Oscillatoriaceae</taxon>
        <taxon>Planktothricoides</taxon>
    </lineage>
</organism>
<dbReference type="AlphaFoldDB" id="A0A7C3VSA1"/>
<keyword evidence="1" id="KW-0808">Transferase</keyword>
<comment type="caution">
    <text evidence="1">The sequence shown here is derived from an EMBL/GenBank/DDBJ whole genome shotgun (WGS) entry which is preliminary data.</text>
</comment>
<dbReference type="PANTHER" id="PTHR10704">
    <property type="entry name" value="CARBOHYDRATE SULFOTRANSFERASE"/>
    <property type="match status" value="1"/>
</dbReference>
<proteinExistence type="predicted"/>
<dbReference type="InterPro" id="IPR027417">
    <property type="entry name" value="P-loop_NTPase"/>
</dbReference>
<dbReference type="GO" id="GO:0006790">
    <property type="term" value="P:sulfur compound metabolic process"/>
    <property type="evidence" value="ECO:0007669"/>
    <property type="project" value="TreeGrafter"/>
</dbReference>
<dbReference type="GO" id="GO:0006044">
    <property type="term" value="P:N-acetylglucosamine metabolic process"/>
    <property type="evidence" value="ECO:0007669"/>
    <property type="project" value="TreeGrafter"/>
</dbReference>
<dbReference type="SUPFAM" id="SSF52540">
    <property type="entry name" value="P-loop containing nucleoside triphosphate hydrolases"/>
    <property type="match status" value="1"/>
</dbReference>
<accession>A0A7C3VSA1</accession>
<protein>
    <submittedName>
        <fullName evidence="1">Sulfotransferase</fullName>
    </submittedName>
</protein>
<dbReference type="InterPro" id="IPR051135">
    <property type="entry name" value="Gal/GlcNAc/GalNAc_ST"/>
</dbReference>
<dbReference type="GO" id="GO:0001517">
    <property type="term" value="F:N-acetylglucosamine 6-O-sulfotransferase activity"/>
    <property type="evidence" value="ECO:0007669"/>
    <property type="project" value="TreeGrafter"/>
</dbReference>
<dbReference type="Pfam" id="PF13469">
    <property type="entry name" value="Sulfotransfer_3"/>
    <property type="match status" value="1"/>
</dbReference>
<sequence>MNKSQIFILGCERSGSTWLSNILDAHPDIEFFMEPFADYVDLFPGFPNRNIYFDSGNAGNDEIINMVNNGYKSLTYWKYLFFYKPGGNTDFKKFDHLISNTYSAILRKLQLKLPLWLLKYQLLNLNTLYLPPNIKPKDKNYILTIEVTKELRLNFKINLLARIFPNAQYIVVIRHPGAQISSIKKLFHRKHLGELNRYLCSFIDDILECSIFKEYWNTAQLIQTDNNLDKKLALWWLINYNVLLSNLKFNQLNYHLIKHEELSYDPTQTIYSLFKKINLSYHKNVESYLEESSNKSSLTSSPVNTTRDSKTYYIQCIKDIDPKLNQIIEEIIANQNHITPLDADLSNYLRQFYTF</sequence>
<dbReference type="Gene3D" id="3.40.50.300">
    <property type="entry name" value="P-loop containing nucleotide triphosphate hydrolases"/>
    <property type="match status" value="1"/>
</dbReference>
<evidence type="ECO:0000313" key="1">
    <source>
        <dbReference type="EMBL" id="HGG01396.1"/>
    </source>
</evidence>
<gene>
    <name evidence="1" type="ORF">ENR15_12305</name>
</gene>
<dbReference type="PANTHER" id="PTHR10704:SF44">
    <property type="entry name" value="LD35051P-RELATED"/>
    <property type="match status" value="1"/>
</dbReference>
<name>A0A7C3VSA1_9CYAN</name>
<dbReference type="EMBL" id="DSPX01000124">
    <property type="protein sequence ID" value="HGG01396.1"/>
    <property type="molecule type" value="Genomic_DNA"/>
</dbReference>
<reference evidence="1" key="1">
    <citation type="journal article" date="2020" name="mSystems">
        <title>Genome- and Community-Level Interaction Insights into Carbon Utilization and Element Cycling Functions of Hydrothermarchaeota in Hydrothermal Sediment.</title>
        <authorList>
            <person name="Zhou Z."/>
            <person name="Liu Y."/>
            <person name="Xu W."/>
            <person name="Pan J."/>
            <person name="Luo Z.H."/>
            <person name="Li M."/>
        </authorList>
    </citation>
    <scope>NUCLEOTIDE SEQUENCE [LARGE SCALE GENOMIC DNA]</scope>
    <source>
        <strain evidence="1">SpSt-374</strain>
    </source>
</reference>